<dbReference type="OrthoDB" id="10645581at2759"/>
<comment type="caution">
    <text evidence="2">The sequence shown here is derived from an EMBL/GenBank/DDBJ whole genome shotgun (WGS) entry which is preliminary data.</text>
</comment>
<name>A0A8H7AJT1_9EURO</name>
<evidence type="ECO:0000313" key="2">
    <source>
        <dbReference type="EMBL" id="KAF7509444.1"/>
    </source>
</evidence>
<organism evidence="2 3">
    <name type="scientific">Endocarpon pusillum</name>
    <dbReference type="NCBI Taxonomy" id="364733"/>
    <lineage>
        <taxon>Eukaryota</taxon>
        <taxon>Fungi</taxon>
        <taxon>Dikarya</taxon>
        <taxon>Ascomycota</taxon>
        <taxon>Pezizomycotina</taxon>
        <taxon>Eurotiomycetes</taxon>
        <taxon>Chaetothyriomycetidae</taxon>
        <taxon>Verrucariales</taxon>
        <taxon>Verrucariaceae</taxon>
        <taxon>Endocarpon</taxon>
    </lineage>
</organism>
<evidence type="ECO:0000313" key="3">
    <source>
        <dbReference type="Proteomes" id="UP000606974"/>
    </source>
</evidence>
<protein>
    <submittedName>
        <fullName evidence="2">Uncharacterized protein</fullName>
    </submittedName>
</protein>
<feature type="region of interest" description="Disordered" evidence="1">
    <location>
        <begin position="1"/>
        <end position="97"/>
    </location>
</feature>
<proteinExistence type="predicted"/>
<accession>A0A8H7AJT1</accession>
<reference evidence="2" key="1">
    <citation type="submission" date="2020-02" db="EMBL/GenBank/DDBJ databases">
        <authorList>
            <person name="Palmer J.M."/>
        </authorList>
    </citation>
    <scope>NUCLEOTIDE SEQUENCE</scope>
    <source>
        <strain evidence="2">EPUS1.4</strain>
        <tissue evidence="2">Thallus</tissue>
    </source>
</reference>
<evidence type="ECO:0000256" key="1">
    <source>
        <dbReference type="SAM" id="MobiDB-lite"/>
    </source>
</evidence>
<feature type="compositionally biased region" description="Low complexity" evidence="1">
    <location>
        <begin position="84"/>
        <end position="97"/>
    </location>
</feature>
<keyword evidence="3" id="KW-1185">Reference proteome</keyword>
<feature type="compositionally biased region" description="Basic and acidic residues" evidence="1">
    <location>
        <begin position="1"/>
        <end position="11"/>
    </location>
</feature>
<dbReference type="AlphaFoldDB" id="A0A8H7AJT1"/>
<dbReference type="EMBL" id="JAACFV010000041">
    <property type="protein sequence ID" value="KAF7509444.1"/>
    <property type="molecule type" value="Genomic_DNA"/>
</dbReference>
<sequence>MEPERPREPRNESPNASGRATRNRDTALRLGYEAGEKRPRRKWEQSSGSSLADLYEQQRREQGTSAPSTRQPRGPGPPSRTRESQQPQGQGLSPPIW</sequence>
<gene>
    <name evidence="2" type="ORF">GJ744_008007</name>
</gene>
<dbReference type="Proteomes" id="UP000606974">
    <property type="component" value="Unassembled WGS sequence"/>
</dbReference>